<dbReference type="PANTHER" id="PTHR30203">
    <property type="entry name" value="OUTER MEMBRANE CATION EFFLUX PROTEIN"/>
    <property type="match status" value="1"/>
</dbReference>
<evidence type="ECO:0000313" key="5">
    <source>
        <dbReference type="EMBL" id="RAS59292.1"/>
    </source>
</evidence>
<evidence type="ECO:0000256" key="2">
    <source>
        <dbReference type="RuleBase" id="RU362097"/>
    </source>
</evidence>
<gene>
    <name evidence="5" type="ORF">DET48_12825</name>
</gene>
<dbReference type="GO" id="GO:0009279">
    <property type="term" value="C:cell outer membrane"/>
    <property type="evidence" value="ECO:0007669"/>
    <property type="project" value="UniProtKB-SubCell"/>
</dbReference>
<evidence type="ECO:0000256" key="3">
    <source>
        <dbReference type="SAM" id="Coils"/>
    </source>
</evidence>
<feature type="region of interest" description="Disordered" evidence="4">
    <location>
        <begin position="30"/>
        <end position="54"/>
    </location>
</feature>
<comment type="caution">
    <text evidence="5">The sequence shown here is derived from an EMBL/GenBank/DDBJ whole genome shotgun (WGS) entry which is preliminary data.</text>
</comment>
<dbReference type="SUPFAM" id="SSF56954">
    <property type="entry name" value="Outer membrane efflux proteins (OEP)"/>
    <property type="match status" value="1"/>
</dbReference>
<evidence type="ECO:0000256" key="1">
    <source>
        <dbReference type="ARBA" id="ARBA00007613"/>
    </source>
</evidence>
<feature type="compositionally biased region" description="Low complexity" evidence="4">
    <location>
        <begin position="38"/>
        <end position="50"/>
    </location>
</feature>
<dbReference type="InterPro" id="IPR010131">
    <property type="entry name" value="MdtP/NodT-like"/>
</dbReference>
<feature type="signal peptide" evidence="2">
    <location>
        <begin position="1"/>
        <end position="23"/>
    </location>
</feature>
<keyword evidence="2" id="KW-0472">Membrane</keyword>
<accession>A0A2J8GK32</accession>
<dbReference type="AlphaFoldDB" id="A0A2J8GK32"/>
<dbReference type="Pfam" id="PF02321">
    <property type="entry name" value="OEP"/>
    <property type="match status" value="2"/>
</dbReference>
<keyword evidence="2" id="KW-0812">Transmembrane</keyword>
<name>A0A2J8GK32_VIBDI</name>
<dbReference type="GO" id="GO:0015562">
    <property type="term" value="F:efflux transmembrane transporter activity"/>
    <property type="evidence" value="ECO:0007669"/>
    <property type="project" value="InterPro"/>
</dbReference>
<comment type="subcellular location">
    <subcellularLocation>
        <location evidence="2">Cell outer membrane</location>
        <topology evidence="2">Lipid-anchor</topology>
    </subcellularLocation>
</comment>
<proteinExistence type="inferred from homology"/>
<protein>
    <submittedName>
        <fullName evidence="5">NodT family efflux transporter outer membrane factor (OMF) lipoprotein</fullName>
    </submittedName>
</protein>
<feature type="chain" id="PRO_5041033684" evidence="2">
    <location>
        <begin position="24"/>
        <end position="477"/>
    </location>
</feature>
<dbReference type="InterPro" id="IPR003423">
    <property type="entry name" value="OMP_efflux"/>
</dbReference>
<dbReference type="Gene3D" id="2.20.200.10">
    <property type="entry name" value="Outer membrane efflux proteins (OEP)"/>
    <property type="match status" value="1"/>
</dbReference>
<dbReference type="RefSeq" id="WP_102942492.1">
    <property type="nucleotide sequence ID" value="NZ_QLTR01000028.1"/>
</dbReference>
<dbReference type="STRING" id="1348635.GCA_000740015_01130"/>
<keyword evidence="2 5" id="KW-0449">Lipoprotein</keyword>
<feature type="coiled-coil region" evidence="3">
    <location>
        <begin position="192"/>
        <end position="250"/>
    </location>
</feature>
<reference evidence="5 6" key="1">
    <citation type="submission" date="2018-06" db="EMBL/GenBank/DDBJ databases">
        <title>Freshwater and sediment microbial communities from various areas in North America, analyzing microbe dynamics in response to fracking.</title>
        <authorList>
            <person name="Lamendella R."/>
        </authorList>
    </citation>
    <scope>NUCLEOTIDE SEQUENCE [LARGE SCALE GENOMIC DNA]</scope>
    <source>
        <strain evidence="5 6">99A</strain>
    </source>
</reference>
<dbReference type="PROSITE" id="PS51257">
    <property type="entry name" value="PROKAR_LIPOPROTEIN"/>
    <property type="match status" value="1"/>
</dbReference>
<keyword evidence="2" id="KW-1134">Transmembrane beta strand</keyword>
<keyword evidence="3" id="KW-0175">Coiled coil</keyword>
<evidence type="ECO:0000256" key="4">
    <source>
        <dbReference type="SAM" id="MobiDB-lite"/>
    </source>
</evidence>
<comment type="similarity">
    <text evidence="1 2">Belongs to the outer membrane factor (OMF) (TC 1.B.17) family.</text>
</comment>
<dbReference type="EMBL" id="QLTR01000028">
    <property type="protein sequence ID" value="RAS59292.1"/>
    <property type="molecule type" value="Genomic_DNA"/>
</dbReference>
<organism evidence="5 6">
    <name type="scientific">Vibrio diazotrophicus</name>
    <dbReference type="NCBI Taxonomy" id="685"/>
    <lineage>
        <taxon>Bacteria</taxon>
        <taxon>Pseudomonadati</taxon>
        <taxon>Pseudomonadota</taxon>
        <taxon>Gammaproteobacteria</taxon>
        <taxon>Vibrionales</taxon>
        <taxon>Vibrionaceae</taxon>
        <taxon>Vibrio</taxon>
    </lineage>
</organism>
<evidence type="ECO:0000313" key="6">
    <source>
        <dbReference type="Proteomes" id="UP000248729"/>
    </source>
</evidence>
<keyword evidence="2" id="KW-0732">Signal</keyword>
<dbReference type="Proteomes" id="UP000248729">
    <property type="component" value="Unassembled WGS sequence"/>
</dbReference>
<dbReference type="NCBIfam" id="TIGR01845">
    <property type="entry name" value="outer_NodT"/>
    <property type="match status" value="1"/>
</dbReference>
<keyword evidence="2" id="KW-0564">Palmitate</keyword>
<sequence>MLRRYKYSTLALCVVLATGCVTRSEFPEPEVQVPQTWQSSPQVSNDQSSSELSSKNASPAISHWWTSFNDEQLNQLVEKVLATNSDLAIATLTLKQARLEANLAGRDLYPDLSGSVSADGSRYLDSGVSSESYQTGLSVSYEVDLWGKLSAAADESEWTALASLKEREATAQSLVATTAQLYWQIGYLNQRIELSNSDISDATDTLKQAQSQFNNGSVTRLNVLEAERSLAGLEATHRDYLQQLTEAQNAFAILFDQAPQQMVKEIKALPEGALPEIASGVPADVLSRRPDIKQALYELKATFAAKDSADAAYLPTLTLTGALGGSSEQLRNLLSDPLGSIGADLTMPFLNWNTMQINQDIAQVKYESAIISYRKALYTAFQDVDNALSARENYQYQEEKLQKQYDSAAEAARIYASQYKYGAISITTLLDAQDNERSAKASLLENRYNQLVNLTTIYRSLGGDDLVPQATAETSQQ</sequence>
<dbReference type="PANTHER" id="PTHR30203:SF32">
    <property type="entry name" value="CATION EFFLUX SYSTEM PROTEIN CUSC"/>
    <property type="match status" value="1"/>
</dbReference>
<feature type="coiled-coil region" evidence="3">
    <location>
        <begin position="384"/>
        <end position="411"/>
    </location>
</feature>
<dbReference type="Gene3D" id="1.20.1600.10">
    <property type="entry name" value="Outer membrane efflux proteins (OEP)"/>
    <property type="match status" value="1"/>
</dbReference>